<reference evidence="5" key="2">
    <citation type="submission" date="2021-04" db="EMBL/GenBank/DDBJ databases">
        <authorList>
            <person name="Gilroy R."/>
        </authorList>
    </citation>
    <scope>NUCLEOTIDE SEQUENCE</scope>
    <source>
        <strain evidence="5">1282</strain>
    </source>
</reference>
<evidence type="ECO:0000256" key="2">
    <source>
        <dbReference type="ARBA" id="ARBA00023054"/>
    </source>
</evidence>
<dbReference type="Proteomes" id="UP000823915">
    <property type="component" value="Unassembled WGS sequence"/>
</dbReference>
<feature type="compositionally biased region" description="Basic and acidic residues" evidence="4">
    <location>
        <begin position="157"/>
        <end position="168"/>
    </location>
</feature>
<dbReference type="PANTHER" id="PTHR32347">
    <property type="entry name" value="EFFLUX SYSTEM COMPONENT YKNX-RELATED"/>
    <property type="match status" value="1"/>
</dbReference>
<feature type="coiled-coil region" evidence="3">
    <location>
        <begin position="178"/>
        <end position="205"/>
    </location>
</feature>
<organism evidence="5 6">
    <name type="scientific">Candidatus Acutalibacter pullistercoris</name>
    <dbReference type="NCBI Taxonomy" id="2838418"/>
    <lineage>
        <taxon>Bacteria</taxon>
        <taxon>Bacillati</taxon>
        <taxon>Bacillota</taxon>
        <taxon>Clostridia</taxon>
        <taxon>Eubacteriales</taxon>
        <taxon>Acutalibacteraceae</taxon>
        <taxon>Acutalibacter</taxon>
    </lineage>
</organism>
<comment type="subcellular location">
    <subcellularLocation>
        <location evidence="1">Cell envelope</location>
    </subcellularLocation>
</comment>
<proteinExistence type="predicted"/>
<feature type="region of interest" description="Disordered" evidence="4">
    <location>
        <begin position="137"/>
        <end position="171"/>
    </location>
</feature>
<comment type="caution">
    <text evidence="5">The sequence shown here is derived from an EMBL/GenBank/DDBJ whole genome shotgun (WGS) entry which is preliminary data.</text>
</comment>
<protein>
    <submittedName>
        <fullName evidence="5">Efflux RND transporter periplasmic adaptor subunit</fullName>
    </submittedName>
</protein>
<reference evidence="5" key="1">
    <citation type="journal article" date="2021" name="PeerJ">
        <title>Extensive microbial diversity within the chicken gut microbiome revealed by metagenomics and culture.</title>
        <authorList>
            <person name="Gilroy R."/>
            <person name="Ravi A."/>
            <person name="Getino M."/>
            <person name="Pursley I."/>
            <person name="Horton D.L."/>
            <person name="Alikhan N.F."/>
            <person name="Baker D."/>
            <person name="Gharbi K."/>
            <person name="Hall N."/>
            <person name="Watson M."/>
            <person name="Adriaenssens E.M."/>
            <person name="Foster-Nyarko E."/>
            <person name="Jarju S."/>
            <person name="Secka A."/>
            <person name="Antonio M."/>
            <person name="Oren A."/>
            <person name="Chaudhuri R.R."/>
            <person name="La Ragione R."/>
            <person name="Hildebrand F."/>
            <person name="Pallen M.J."/>
        </authorList>
    </citation>
    <scope>NUCLEOTIDE SEQUENCE</scope>
    <source>
        <strain evidence="5">1282</strain>
    </source>
</reference>
<evidence type="ECO:0000256" key="3">
    <source>
        <dbReference type="SAM" id="Coils"/>
    </source>
</evidence>
<dbReference type="AlphaFoldDB" id="A0A9D1YCQ3"/>
<dbReference type="InterPro" id="IPR050465">
    <property type="entry name" value="UPF0194_transport"/>
</dbReference>
<evidence type="ECO:0000313" key="6">
    <source>
        <dbReference type="Proteomes" id="UP000823915"/>
    </source>
</evidence>
<feature type="compositionally biased region" description="Pro residues" evidence="4">
    <location>
        <begin position="1"/>
        <end position="23"/>
    </location>
</feature>
<evidence type="ECO:0000313" key="5">
    <source>
        <dbReference type="EMBL" id="HIY26475.1"/>
    </source>
</evidence>
<gene>
    <name evidence="5" type="ORF">H9838_04775</name>
</gene>
<feature type="region of interest" description="Disordered" evidence="4">
    <location>
        <begin position="415"/>
        <end position="454"/>
    </location>
</feature>
<dbReference type="Gene3D" id="2.40.420.20">
    <property type="match status" value="1"/>
</dbReference>
<sequence>TPEPEPTPTPEPEPDPTPTPEPTVRPGDVTLYSQLDPSSLPYAGSGTTEDPYVFLCDEDCVMTSEFLTLLFGLETEEPIETGLASPFAAVFEVREGNSNYGDVLSSFQLDGTKLSATFENDSLFDGTNSLETIEETFAASRSSTRKQDDDDDDDEDSGKSEHDYDDKGYTSSQLKELIAEKRAEIKEHQFQLKQEKLDLEKAQLALDNSTVTATVDGVVRTLLDLETAAQSGQPFLVVSGEEQYFVTGSLSENMLGSVSAGDTITATSWETGMTYNAQILSISDYPMDGDGYYHGTGNPNSSNYEFTAAITPDMTDGLRAGLYVDLTLYVQEGGEDEAQAMYLDKAYLREDEGGSYVMKVSRENRLEKTYVTTGKTIYNGSYLEIKSGLTMEDYIAFPYGPDVKDGTRAILQDTGEVPYPEDQPGYTVGDGETSEEAQEDAGTESAVTEDAGGAAVADGPTVYYSF</sequence>
<evidence type="ECO:0000256" key="1">
    <source>
        <dbReference type="ARBA" id="ARBA00004196"/>
    </source>
</evidence>
<feature type="compositionally biased region" description="Acidic residues" evidence="4">
    <location>
        <begin position="432"/>
        <end position="442"/>
    </location>
</feature>
<evidence type="ECO:0000256" key="4">
    <source>
        <dbReference type="SAM" id="MobiDB-lite"/>
    </source>
</evidence>
<accession>A0A9D1YCQ3</accession>
<dbReference type="GO" id="GO:0030313">
    <property type="term" value="C:cell envelope"/>
    <property type="evidence" value="ECO:0007669"/>
    <property type="project" value="UniProtKB-SubCell"/>
</dbReference>
<keyword evidence="2 3" id="KW-0175">Coiled coil</keyword>
<dbReference type="PANTHER" id="PTHR32347:SF14">
    <property type="entry name" value="EFFLUX SYSTEM COMPONENT YKNX-RELATED"/>
    <property type="match status" value="1"/>
</dbReference>
<dbReference type="EMBL" id="DXDU01000077">
    <property type="protein sequence ID" value="HIY26475.1"/>
    <property type="molecule type" value="Genomic_DNA"/>
</dbReference>
<feature type="non-terminal residue" evidence="5">
    <location>
        <position position="1"/>
    </location>
</feature>
<feature type="region of interest" description="Disordered" evidence="4">
    <location>
        <begin position="1"/>
        <end position="44"/>
    </location>
</feature>
<name>A0A9D1YCQ3_9FIRM</name>